<feature type="transmembrane region" description="Helical" evidence="13">
    <location>
        <begin position="64"/>
        <end position="84"/>
    </location>
</feature>
<evidence type="ECO:0000256" key="10">
    <source>
        <dbReference type="ARBA" id="ARBA00023065"/>
    </source>
</evidence>
<evidence type="ECO:0000313" key="15">
    <source>
        <dbReference type="Proteomes" id="UP000515823"/>
    </source>
</evidence>
<dbReference type="InterPro" id="IPR002528">
    <property type="entry name" value="MATE_fam"/>
</dbReference>
<evidence type="ECO:0000256" key="4">
    <source>
        <dbReference type="ARBA" id="ARBA00020268"/>
    </source>
</evidence>
<evidence type="ECO:0000256" key="6">
    <source>
        <dbReference type="ARBA" id="ARBA00022449"/>
    </source>
</evidence>
<comment type="similarity">
    <text evidence="3">Belongs to the multi antimicrobial extrusion (MATE) (TC 2.A.66.1) family.</text>
</comment>
<protein>
    <recommendedName>
        <fullName evidence="4">Probable multidrug resistance protein NorM</fullName>
    </recommendedName>
    <alternativeName>
        <fullName evidence="12">Multidrug-efflux transporter</fullName>
    </alternativeName>
</protein>
<dbReference type="CDD" id="cd13138">
    <property type="entry name" value="MATE_yoeA_like"/>
    <property type="match status" value="1"/>
</dbReference>
<dbReference type="KEGG" id="qdo:H9Q78_03595"/>
<keyword evidence="7" id="KW-1003">Cell membrane</keyword>
<comment type="function">
    <text evidence="1">Multidrug efflux pump.</text>
</comment>
<evidence type="ECO:0000256" key="1">
    <source>
        <dbReference type="ARBA" id="ARBA00003408"/>
    </source>
</evidence>
<organism evidence="14 15">
    <name type="scientific">Qiania dongpingensis</name>
    <dbReference type="NCBI Taxonomy" id="2763669"/>
    <lineage>
        <taxon>Bacteria</taxon>
        <taxon>Bacillati</taxon>
        <taxon>Bacillota</taxon>
        <taxon>Clostridia</taxon>
        <taxon>Lachnospirales</taxon>
        <taxon>Lachnospiraceae</taxon>
        <taxon>Qiania</taxon>
    </lineage>
</organism>
<dbReference type="InterPro" id="IPR048279">
    <property type="entry name" value="MdtK-like"/>
</dbReference>
<keyword evidence="10" id="KW-0406">Ion transport</keyword>
<feature type="transmembrane region" description="Helical" evidence="13">
    <location>
        <begin position="169"/>
        <end position="190"/>
    </location>
</feature>
<keyword evidence="15" id="KW-1185">Reference proteome</keyword>
<evidence type="ECO:0000256" key="7">
    <source>
        <dbReference type="ARBA" id="ARBA00022475"/>
    </source>
</evidence>
<evidence type="ECO:0000256" key="11">
    <source>
        <dbReference type="ARBA" id="ARBA00023136"/>
    </source>
</evidence>
<dbReference type="GO" id="GO:0006811">
    <property type="term" value="P:monoatomic ion transport"/>
    <property type="evidence" value="ECO:0007669"/>
    <property type="project" value="UniProtKB-KW"/>
</dbReference>
<evidence type="ECO:0000256" key="9">
    <source>
        <dbReference type="ARBA" id="ARBA00022989"/>
    </source>
</evidence>
<evidence type="ECO:0000313" key="14">
    <source>
        <dbReference type="EMBL" id="QNM06247.1"/>
    </source>
</evidence>
<dbReference type="PANTHER" id="PTHR43298">
    <property type="entry name" value="MULTIDRUG RESISTANCE PROTEIN NORM-RELATED"/>
    <property type="match status" value="1"/>
</dbReference>
<evidence type="ECO:0000256" key="12">
    <source>
        <dbReference type="ARBA" id="ARBA00031636"/>
    </source>
</evidence>
<feature type="transmembrane region" description="Helical" evidence="13">
    <location>
        <begin position="137"/>
        <end position="162"/>
    </location>
</feature>
<feature type="transmembrane region" description="Helical" evidence="13">
    <location>
        <begin position="196"/>
        <end position="217"/>
    </location>
</feature>
<evidence type="ECO:0000256" key="2">
    <source>
        <dbReference type="ARBA" id="ARBA00004651"/>
    </source>
</evidence>
<keyword evidence="9 13" id="KW-1133">Transmembrane helix</keyword>
<dbReference type="GO" id="GO:0042910">
    <property type="term" value="F:xenobiotic transmembrane transporter activity"/>
    <property type="evidence" value="ECO:0007669"/>
    <property type="project" value="InterPro"/>
</dbReference>
<evidence type="ECO:0000256" key="13">
    <source>
        <dbReference type="SAM" id="Phobius"/>
    </source>
</evidence>
<dbReference type="Proteomes" id="UP000515823">
    <property type="component" value="Chromosome"/>
</dbReference>
<accession>A0A7G9G615</accession>
<name>A0A7G9G615_9FIRM</name>
<comment type="subcellular location">
    <subcellularLocation>
        <location evidence="2">Cell membrane</location>
        <topology evidence="2">Multi-pass membrane protein</topology>
    </subcellularLocation>
</comment>
<gene>
    <name evidence="14" type="ORF">H9Q78_03595</name>
</gene>
<keyword evidence="5" id="KW-0813">Transport</keyword>
<keyword evidence="11 13" id="KW-0472">Membrane</keyword>
<dbReference type="Pfam" id="PF01554">
    <property type="entry name" value="MatE"/>
    <property type="match status" value="2"/>
</dbReference>
<feature type="transmembrane region" description="Helical" evidence="13">
    <location>
        <begin position="353"/>
        <end position="375"/>
    </location>
</feature>
<feature type="transmembrane region" description="Helical" evidence="13">
    <location>
        <begin position="21"/>
        <end position="44"/>
    </location>
</feature>
<reference evidence="14 15" key="1">
    <citation type="submission" date="2020-08" db="EMBL/GenBank/DDBJ databases">
        <authorList>
            <person name="Liu C."/>
            <person name="Sun Q."/>
        </authorList>
    </citation>
    <scope>NUCLEOTIDE SEQUENCE [LARGE SCALE GENOMIC DNA]</scope>
    <source>
        <strain evidence="14 15">NSJ-38</strain>
    </source>
</reference>
<feature type="transmembrane region" description="Helical" evidence="13">
    <location>
        <begin position="316"/>
        <end position="338"/>
    </location>
</feature>
<proteinExistence type="inferred from homology"/>
<feature type="transmembrane region" description="Helical" evidence="13">
    <location>
        <begin position="419"/>
        <end position="440"/>
    </location>
</feature>
<evidence type="ECO:0000256" key="3">
    <source>
        <dbReference type="ARBA" id="ARBA00010199"/>
    </source>
</evidence>
<keyword evidence="6" id="KW-0050">Antiport</keyword>
<dbReference type="GO" id="GO:0005886">
    <property type="term" value="C:plasma membrane"/>
    <property type="evidence" value="ECO:0007669"/>
    <property type="project" value="UniProtKB-SubCell"/>
</dbReference>
<dbReference type="PIRSF" id="PIRSF006603">
    <property type="entry name" value="DinF"/>
    <property type="match status" value="1"/>
</dbReference>
<sequence>MKKSYEIDMCSGPLFGKIMRFAVPLILSGVLQLLFNAADIIVVGRFTGSHALAAVGSTSALINLLVNLFIGVSVGANVMAARYFGSRSEKEMYETVHTAILTALIGGCMMIFIGIVMARPVLELMGTPDDVLSHAVLYMRIYFIGMPSFMVYNFGAAILRAIGDTKRPLYFLTAAGVVNVIFNLLFVIIFHMGVAGVAIATVISQTISAALVLLCLCRSEGIYRLDLKKLHIHRDKLSAMLQIGLPAGFQGMVFNISNVLIQSSVNSFGSLAMAGNTAANNIEGFVYISTNSIYQTSLSFTSQNMGAKQYKRVDRILIECLLIVTVLGLVLGNGAYLLGNSLLQVYSSDPEVIAFGISRLAVVCVSYALCGIMDVMAGSIRGMGCSVMPMVVSLTGACLFRVVWIFTAFKISRSLFTLYISYPISWVLTISMHVVCYLIMRKRKFGPPRNRAPLPRRKQDVSD</sequence>
<dbReference type="PANTHER" id="PTHR43298:SF2">
    <property type="entry name" value="FMN_FAD EXPORTER YEEO-RELATED"/>
    <property type="match status" value="1"/>
</dbReference>
<dbReference type="NCBIfam" id="TIGR00797">
    <property type="entry name" value="matE"/>
    <property type="match status" value="1"/>
</dbReference>
<dbReference type="RefSeq" id="WP_249303645.1">
    <property type="nucleotide sequence ID" value="NZ_CP060634.1"/>
</dbReference>
<evidence type="ECO:0000256" key="5">
    <source>
        <dbReference type="ARBA" id="ARBA00022448"/>
    </source>
</evidence>
<dbReference type="EMBL" id="CP060634">
    <property type="protein sequence ID" value="QNM06247.1"/>
    <property type="molecule type" value="Genomic_DNA"/>
</dbReference>
<keyword evidence="8 13" id="KW-0812">Transmembrane</keyword>
<dbReference type="InterPro" id="IPR050222">
    <property type="entry name" value="MATE_MdtK"/>
</dbReference>
<evidence type="ECO:0000256" key="8">
    <source>
        <dbReference type="ARBA" id="ARBA00022692"/>
    </source>
</evidence>
<feature type="transmembrane region" description="Helical" evidence="13">
    <location>
        <begin position="387"/>
        <end position="407"/>
    </location>
</feature>
<dbReference type="AlphaFoldDB" id="A0A7G9G615"/>
<dbReference type="GO" id="GO:0015297">
    <property type="term" value="F:antiporter activity"/>
    <property type="evidence" value="ECO:0007669"/>
    <property type="project" value="UniProtKB-KW"/>
</dbReference>
<feature type="transmembrane region" description="Helical" evidence="13">
    <location>
        <begin position="96"/>
        <end position="117"/>
    </location>
</feature>